<keyword evidence="5" id="KW-1185">Reference proteome</keyword>
<dbReference type="Pfam" id="PF08546">
    <property type="entry name" value="ApbA_C"/>
    <property type="match status" value="1"/>
</dbReference>
<dbReference type="InterPro" id="IPR013752">
    <property type="entry name" value="KPA_reductase"/>
</dbReference>
<keyword evidence="1" id="KW-0521">NADP</keyword>
<dbReference type="InterPro" id="IPR050838">
    <property type="entry name" value="Ketopantoate_reductase"/>
</dbReference>
<name>A0A1Q8QZE6_9FIRM</name>
<accession>A0A1Q8QZE6</accession>
<dbReference type="GO" id="GO:0005737">
    <property type="term" value="C:cytoplasm"/>
    <property type="evidence" value="ECO:0007669"/>
    <property type="project" value="TreeGrafter"/>
</dbReference>
<organism evidence="4 5">
    <name type="scientific">Desulfosporosinus metallidurans</name>
    <dbReference type="NCBI Taxonomy" id="1888891"/>
    <lineage>
        <taxon>Bacteria</taxon>
        <taxon>Bacillati</taxon>
        <taxon>Bacillota</taxon>
        <taxon>Clostridia</taxon>
        <taxon>Eubacteriales</taxon>
        <taxon>Desulfitobacteriaceae</taxon>
        <taxon>Desulfosporosinus</taxon>
    </lineage>
</organism>
<dbReference type="EMBL" id="MLBF01000006">
    <property type="protein sequence ID" value="OLN32749.1"/>
    <property type="molecule type" value="Genomic_DNA"/>
</dbReference>
<evidence type="ECO:0000259" key="3">
    <source>
        <dbReference type="Pfam" id="PF08546"/>
    </source>
</evidence>
<evidence type="ECO:0000256" key="1">
    <source>
        <dbReference type="ARBA" id="ARBA00022857"/>
    </source>
</evidence>
<gene>
    <name evidence="4" type="ORF">DSOL_1195</name>
</gene>
<evidence type="ECO:0000256" key="2">
    <source>
        <dbReference type="ARBA" id="ARBA00023002"/>
    </source>
</evidence>
<dbReference type="STRING" id="1888891.DSOL_1195"/>
<dbReference type="GO" id="GO:0050661">
    <property type="term" value="F:NADP binding"/>
    <property type="evidence" value="ECO:0007669"/>
    <property type="project" value="TreeGrafter"/>
</dbReference>
<evidence type="ECO:0000313" key="5">
    <source>
        <dbReference type="Proteomes" id="UP000186102"/>
    </source>
</evidence>
<comment type="caution">
    <text evidence="4">The sequence shown here is derived from an EMBL/GenBank/DDBJ whole genome shotgun (WGS) entry which is preliminary data.</text>
</comment>
<dbReference type="AlphaFoldDB" id="A0A1Q8QZE6"/>
<dbReference type="InterPro" id="IPR013328">
    <property type="entry name" value="6PGD_dom2"/>
</dbReference>
<keyword evidence="2" id="KW-0560">Oxidoreductase</keyword>
<feature type="domain" description="Ketopantoate reductase C-terminal" evidence="3">
    <location>
        <begin position="1"/>
        <end position="45"/>
    </location>
</feature>
<protein>
    <recommendedName>
        <fullName evidence="3">Ketopantoate reductase C-terminal domain-containing protein</fullName>
    </recommendedName>
</protein>
<dbReference type="SUPFAM" id="SSF48179">
    <property type="entry name" value="6-phosphogluconate dehydrogenase C-terminal domain-like"/>
    <property type="match status" value="1"/>
</dbReference>
<dbReference type="Gene3D" id="1.10.1040.10">
    <property type="entry name" value="N-(1-d-carboxylethyl)-l-norvaline Dehydrogenase, domain 2"/>
    <property type="match status" value="1"/>
</dbReference>
<sequence>MLQDIQSGRRTEIETLNGAVVKLAHESGVPVPVNEVVVAMVKAKESFSFNHRH</sequence>
<evidence type="ECO:0000313" key="4">
    <source>
        <dbReference type="EMBL" id="OLN32749.1"/>
    </source>
</evidence>
<dbReference type="PANTHER" id="PTHR43765:SF2">
    <property type="entry name" value="2-DEHYDROPANTOATE 2-REDUCTASE"/>
    <property type="match status" value="1"/>
</dbReference>
<dbReference type="Proteomes" id="UP000186102">
    <property type="component" value="Unassembled WGS sequence"/>
</dbReference>
<dbReference type="InterPro" id="IPR008927">
    <property type="entry name" value="6-PGluconate_DH-like_C_sf"/>
</dbReference>
<reference evidence="4 5" key="1">
    <citation type="submission" date="2016-09" db="EMBL/GenBank/DDBJ databases">
        <title>Complete genome of Desulfosporosinus sp. OL.</title>
        <authorList>
            <person name="Mardanov A."/>
            <person name="Beletsky A."/>
            <person name="Panova A."/>
            <person name="Karnachuk O."/>
            <person name="Ravin N."/>
        </authorList>
    </citation>
    <scope>NUCLEOTIDE SEQUENCE [LARGE SCALE GENOMIC DNA]</scope>
    <source>
        <strain evidence="4 5">OL</strain>
    </source>
</reference>
<proteinExistence type="predicted"/>
<dbReference type="PANTHER" id="PTHR43765">
    <property type="entry name" value="2-DEHYDROPANTOATE 2-REDUCTASE-RELATED"/>
    <property type="match status" value="1"/>
</dbReference>
<dbReference type="GO" id="GO:0008677">
    <property type="term" value="F:2-dehydropantoate 2-reductase activity"/>
    <property type="evidence" value="ECO:0007669"/>
    <property type="project" value="TreeGrafter"/>
</dbReference>